<dbReference type="AlphaFoldDB" id="A0A0B5AMJ4"/>
<sequence length="181" mass="19944">MSLLILAAFVLIAGLIVYRYSKIAGTIFLTAPVAALAGWWLLASNHYFVQSTPLHQEALGGFQLYEKVSQEQLNEAGTFEQRKQENGYSYLTKDHVHLSTDPAHMTLSVSSGDTEMATASGLTKGDDLAKAKALYGDHFYTYSEMGLGEATVYVDREHDISLTVWSQDDETVSGIWLSVVE</sequence>
<name>A0A0B5AMJ4_9BACL</name>
<evidence type="ECO:0000313" key="2">
    <source>
        <dbReference type="Proteomes" id="UP000031449"/>
    </source>
</evidence>
<reference evidence="1 2" key="1">
    <citation type="submission" date="2014-08" db="EMBL/GenBank/DDBJ databases">
        <title>Complete genome of a marine bacteria Jeotgalibacillus malaysiensis.</title>
        <authorList>
            <person name="Yaakop A.S."/>
            <person name="Chan K.-G."/>
            <person name="Goh K.M."/>
        </authorList>
    </citation>
    <scope>NUCLEOTIDE SEQUENCE [LARGE SCALE GENOMIC DNA]</scope>
    <source>
        <strain evidence="1 2">D5</strain>
    </source>
</reference>
<dbReference type="STRING" id="1508404.JMA_04510"/>
<dbReference type="EMBL" id="CP009416">
    <property type="protein sequence ID" value="AJD89768.1"/>
    <property type="molecule type" value="Genomic_DNA"/>
</dbReference>
<protein>
    <submittedName>
        <fullName evidence="1">Uncharacterized protein</fullName>
    </submittedName>
</protein>
<proteinExistence type="predicted"/>
<dbReference type="BioCyc" id="JESP1508404:G14D9-9668-MONOMER"/>
<dbReference type="KEGG" id="jeo:JMA_04510"/>
<gene>
    <name evidence="1" type="ORF">JMA_04510</name>
</gene>
<dbReference type="Proteomes" id="UP000031449">
    <property type="component" value="Chromosome"/>
</dbReference>
<evidence type="ECO:0000313" key="1">
    <source>
        <dbReference type="EMBL" id="AJD89768.1"/>
    </source>
</evidence>
<keyword evidence="2" id="KW-1185">Reference proteome</keyword>
<organism evidence="1 2">
    <name type="scientific">Jeotgalibacillus malaysiensis</name>
    <dbReference type="NCBI Taxonomy" id="1508404"/>
    <lineage>
        <taxon>Bacteria</taxon>
        <taxon>Bacillati</taxon>
        <taxon>Bacillota</taxon>
        <taxon>Bacilli</taxon>
        <taxon>Bacillales</taxon>
        <taxon>Caryophanaceae</taxon>
        <taxon>Jeotgalibacillus</taxon>
    </lineage>
</organism>
<dbReference type="OrthoDB" id="2878914at2"/>
<accession>A0A0B5AMJ4</accession>
<dbReference type="HOGENOM" id="CLU_1487164_0_0_9"/>